<feature type="transmembrane region" description="Helical" evidence="6">
    <location>
        <begin position="282"/>
        <end position="305"/>
    </location>
</feature>
<reference evidence="7 8" key="1">
    <citation type="journal article" date="2012" name="J. Bacteriol.">
        <title>Genome Sequence of Oceanibaculum indicum Type Strain P24.</title>
        <authorList>
            <person name="Lai Q."/>
            <person name="Shao Z."/>
        </authorList>
    </citation>
    <scope>NUCLEOTIDE SEQUENCE [LARGE SCALE GENOMIC DNA]</scope>
    <source>
        <strain evidence="7 8">P24</strain>
    </source>
</reference>
<sequence length="539" mass="58816">MEAAWIIATILGGLGLFFAGSDMLTGNLRSLANRRIQQEIARVASSIPAGLMWGAILGAITQSTQIVTFILVGLLMARMIDARRALPMIVGANVGASVIIFVVTLDIEIVVLMALGGSGILMTMQRFQNWQAVLRAVFGLCLLYYGLVLLKMGAAPIAEEPFFKEMMAGAGGSPMAALAIGAALTLISQSSVSVSLLAIAFAASGLLSFEQTVMVAYGTNLGSSIATWLLSGQIRGTARQVAMYQFSFNIVGCIVLVPLFYTETLFGFPPLMAAVQSLSDDVGQQIAFAYLFFNMIAGFVLLPLIGPSERLLARLYPPTEQEDESRLAYLSDHVAGNPEIALIMAEKEQLRLLQRLPRYIDVPRLPEAGQRGRRMAELREAFRSVHRQAGIYIDDLADDRLVAENHERVYRIVDRHSRLETLEAALAEFAEAAPLLQGSAALEDIRIALVEGLDAVLLSFVEAMESGDPEDMALIQRITGDRGDLMEGVRRQFLSDETVSLGREEKLGLLQLTGLFERLIWMLREMTQKAPLAITQEES</sequence>
<keyword evidence="3 6" id="KW-0812">Transmembrane</keyword>
<evidence type="ECO:0000313" key="7">
    <source>
        <dbReference type="EMBL" id="EKE78050.1"/>
    </source>
</evidence>
<feature type="transmembrane region" description="Helical" evidence="6">
    <location>
        <begin position="213"/>
        <end position="230"/>
    </location>
</feature>
<evidence type="ECO:0000256" key="4">
    <source>
        <dbReference type="ARBA" id="ARBA00022989"/>
    </source>
</evidence>
<name>K2KKV8_9PROT</name>
<dbReference type="PANTHER" id="PTHR10010">
    <property type="entry name" value="SOLUTE CARRIER FAMILY 34 SODIUM PHOSPHATE , MEMBER 2-RELATED"/>
    <property type="match status" value="1"/>
</dbReference>
<keyword evidence="2" id="KW-1003">Cell membrane</keyword>
<evidence type="ECO:0000256" key="2">
    <source>
        <dbReference type="ARBA" id="ARBA00022475"/>
    </source>
</evidence>
<dbReference type="GO" id="GO:0005436">
    <property type="term" value="F:sodium:phosphate symporter activity"/>
    <property type="evidence" value="ECO:0007669"/>
    <property type="project" value="InterPro"/>
</dbReference>
<feature type="transmembrane region" description="Helical" evidence="6">
    <location>
        <begin position="242"/>
        <end position="262"/>
    </location>
</feature>
<dbReference type="EMBL" id="AMRL01000003">
    <property type="protein sequence ID" value="EKE78050.1"/>
    <property type="molecule type" value="Genomic_DNA"/>
</dbReference>
<evidence type="ECO:0000256" key="6">
    <source>
        <dbReference type="SAM" id="Phobius"/>
    </source>
</evidence>
<evidence type="ECO:0000256" key="3">
    <source>
        <dbReference type="ARBA" id="ARBA00022692"/>
    </source>
</evidence>
<evidence type="ECO:0000256" key="5">
    <source>
        <dbReference type="ARBA" id="ARBA00023136"/>
    </source>
</evidence>
<gene>
    <name evidence="7" type="ORF">P24_03455</name>
</gene>
<feature type="transmembrane region" description="Helical" evidence="6">
    <location>
        <begin position="132"/>
        <end position="154"/>
    </location>
</feature>
<dbReference type="Proteomes" id="UP000006746">
    <property type="component" value="Unassembled WGS sequence"/>
</dbReference>
<dbReference type="STRING" id="1207063.P24_03455"/>
<keyword evidence="4 6" id="KW-1133">Transmembrane helix</keyword>
<comment type="caution">
    <text evidence="7">The sequence shown here is derived from an EMBL/GenBank/DDBJ whole genome shotgun (WGS) entry which is preliminary data.</text>
</comment>
<organism evidence="7 8">
    <name type="scientific">Oceanibaculum indicum P24</name>
    <dbReference type="NCBI Taxonomy" id="1207063"/>
    <lineage>
        <taxon>Bacteria</taxon>
        <taxon>Pseudomonadati</taxon>
        <taxon>Pseudomonadota</taxon>
        <taxon>Alphaproteobacteria</taxon>
        <taxon>Rhodospirillales</taxon>
        <taxon>Oceanibaculaceae</taxon>
        <taxon>Oceanibaculum</taxon>
    </lineage>
</organism>
<dbReference type="AlphaFoldDB" id="K2KKV8"/>
<feature type="transmembrane region" description="Helical" evidence="6">
    <location>
        <begin position="89"/>
        <end position="112"/>
    </location>
</feature>
<feature type="transmembrane region" description="Helical" evidence="6">
    <location>
        <begin position="175"/>
        <end position="201"/>
    </location>
</feature>
<dbReference type="Pfam" id="PF02690">
    <property type="entry name" value="Na_Pi_cotrans"/>
    <property type="match status" value="2"/>
</dbReference>
<dbReference type="InterPro" id="IPR003841">
    <property type="entry name" value="Na/Pi_transpt"/>
</dbReference>
<comment type="subcellular location">
    <subcellularLocation>
        <location evidence="1">Cell membrane</location>
        <topology evidence="1">Multi-pass membrane protein</topology>
    </subcellularLocation>
</comment>
<evidence type="ECO:0000313" key="8">
    <source>
        <dbReference type="Proteomes" id="UP000006746"/>
    </source>
</evidence>
<dbReference type="GO" id="GO:0044341">
    <property type="term" value="P:sodium-dependent phosphate transport"/>
    <property type="evidence" value="ECO:0007669"/>
    <property type="project" value="InterPro"/>
</dbReference>
<dbReference type="eggNOG" id="COG1283">
    <property type="taxonomic scope" value="Bacteria"/>
</dbReference>
<dbReference type="RefSeq" id="WP_008943307.1">
    <property type="nucleotide sequence ID" value="NZ_AMRL01000003.1"/>
</dbReference>
<dbReference type="GO" id="GO:0005886">
    <property type="term" value="C:plasma membrane"/>
    <property type="evidence" value="ECO:0007669"/>
    <property type="project" value="UniProtKB-SubCell"/>
</dbReference>
<keyword evidence="8" id="KW-1185">Reference proteome</keyword>
<dbReference type="NCBIfam" id="NF037997">
    <property type="entry name" value="Na_Pi_symport"/>
    <property type="match status" value="1"/>
</dbReference>
<dbReference type="PANTHER" id="PTHR10010:SF46">
    <property type="entry name" value="SODIUM-DEPENDENT PHOSPHATE TRANSPORT PROTEIN 2B"/>
    <property type="match status" value="1"/>
</dbReference>
<protein>
    <submittedName>
        <fullName evidence="7">Na+/Picotransporter</fullName>
    </submittedName>
</protein>
<feature type="transmembrane region" description="Helical" evidence="6">
    <location>
        <begin position="51"/>
        <end position="77"/>
    </location>
</feature>
<accession>K2KKV8</accession>
<keyword evidence="5 6" id="KW-0472">Membrane</keyword>
<proteinExistence type="predicted"/>
<evidence type="ECO:0000256" key="1">
    <source>
        <dbReference type="ARBA" id="ARBA00004651"/>
    </source>
</evidence>